<dbReference type="GO" id="GO:0009103">
    <property type="term" value="P:lipopolysaccharide biosynthetic process"/>
    <property type="evidence" value="ECO:0007669"/>
    <property type="project" value="TreeGrafter"/>
</dbReference>
<keyword evidence="1" id="KW-0472">Membrane</keyword>
<feature type="transmembrane region" description="Helical" evidence="1">
    <location>
        <begin position="113"/>
        <end position="132"/>
    </location>
</feature>
<feature type="transmembrane region" description="Helical" evidence="1">
    <location>
        <begin position="44"/>
        <end position="66"/>
    </location>
</feature>
<keyword evidence="1" id="KW-0812">Transmembrane</keyword>
<evidence type="ECO:0000313" key="4">
    <source>
        <dbReference type="Proteomes" id="UP000286976"/>
    </source>
</evidence>
<evidence type="ECO:0000313" key="3">
    <source>
        <dbReference type="EMBL" id="RUO42928.1"/>
    </source>
</evidence>
<dbReference type="Proteomes" id="UP000286976">
    <property type="component" value="Unassembled WGS sequence"/>
</dbReference>
<dbReference type="PANTHER" id="PTHR23028:SF53">
    <property type="entry name" value="ACYL_TRANSF_3 DOMAIN-CONTAINING PROTEIN"/>
    <property type="match status" value="1"/>
</dbReference>
<feature type="transmembrane region" description="Helical" evidence="1">
    <location>
        <begin position="182"/>
        <end position="198"/>
    </location>
</feature>
<proteinExistence type="predicted"/>
<feature type="domain" description="Acyltransferase 3" evidence="2">
    <location>
        <begin position="46"/>
        <end position="303"/>
    </location>
</feature>
<feature type="transmembrane region" description="Helical" evidence="1">
    <location>
        <begin position="232"/>
        <end position="252"/>
    </location>
</feature>
<feature type="transmembrane region" description="Helical" evidence="1">
    <location>
        <begin position="205"/>
        <end position="226"/>
    </location>
</feature>
<organism evidence="3 4">
    <name type="scientific">Aliidiomarina taiwanensis</name>
    <dbReference type="NCBI Taxonomy" id="946228"/>
    <lineage>
        <taxon>Bacteria</taxon>
        <taxon>Pseudomonadati</taxon>
        <taxon>Pseudomonadota</taxon>
        <taxon>Gammaproteobacteria</taxon>
        <taxon>Alteromonadales</taxon>
        <taxon>Idiomarinaceae</taxon>
        <taxon>Aliidiomarina</taxon>
    </lineage>
</organism>
<feature type="transmembrane region" description="Helical" evidence="1">
    <location>
        <begin position="13"/>
        <end position="32"/>
    </location>
</feature>
<feature type="transmembrane region" description="Helical" evidence="1">
    <location>
        <begin position="264"/>
        <end position="280"/>
    </location>
</feature>
<dbReference type="PANTHER" id="PTHR23028">
    <property type="entry name" value="ACETYLTRANSFERASE"/>
    <property type="match status" value="1"/>
</dbReference>
<name>A0A432X7U6_9GAMM</name>
<gene>
    <name evidence="3" type="ORF">CWE15_05875</name>
</gene>
<feature type="transmembrane region" description="Helical" evidence="1">
    <location>
        <begin position="286"/>
        <end position="303"/>
    </location>
</feature>
<dbReference type="AlphaFoldDB" id="A0A432X7U6"/>
<reference evidence="3 4" key="1">
    <citation type="journal article" date="2011" name="Front. Microbiol.">
        <title>Genomic signatures of strain selection and enhancement in Bacillus atrophaeus var. globigii, a historical biowarfare simulant.</title>
        <authorList>
            <person name="Gibbons H.S."/>
            <person name="Broomall S.M."/>
            <person name="McNew L.A."/>
            <person name="Daligault H."/>
            <person name="Chapman C."/>
            <person name="Bruce D."/>
            <person name="Karavis M."/>
            <person name="Krepps M."/>
            <person name="McGregor P.A."/>
            <person name="Hong C."/>
            <person name="Park K.H."/>
            <person name="Akmal A."/>
            <person name="Feldman A."/>
            <person name="Lin J.S."/>
            <person name="Chang W.E."/>
            <person name="Higgs B.W."/>
            <person name="Demirev P."/>
            <person name="Lindquist J."/>
            <person name="Liem A."/>
            <person name="Fochler E."/>
            <person name="Read T.D."/>
            <person name="Tapia R."/>
            <person name="Johnson S."/>
            <person name="Bishop-Lilly K.A."/>
            <person name="Detter C."/>
            <person name="Han C."/>
            <person name="Sozhamannan S."/>
            <person name="Rosenzweig C.N."/>
            <person name="Skowronski E.W."/>
        </authorList>
    </citation>
    <scope>NUCLEOTIDE SEQUENCE [LARGE SCALE GENOMIC DNA]</scope>
    <source>
        <strain evidence="3 4">AIT1</strain>
    </source>
</reference>
<evidence type="ECO:0000259" key="2">
    <source>
        <dbReference type="Pfam" id="PF01757"/>
    </source>
</evidence>
<keyword evidence="1" id="KW-1133">Transmembrane helix</keyword>
<dbReference type="EMBL" id="PIPQ01000002">
    <property type="protein sequence ID" value="RUO42928.1"/>
    <property type="molecule type" value="Genomic_DNA"/>
</dbReference>
<feature type="transmembrane region" description="Helical" evidence="1">
    <location>
        <begin position="72"/>
        <end position="92"/>
    </location>
</feature>
<keyword evidence="4" id="KW-1185">Reference proteome</keyword>
<comment type="caution">
    <text evidence="3">The sequence shown here is derived from an EMBL/GenBank/DDBJ whole genome shotgun (WGS) entry which is preliminary data.</text>
</comment>
<dbReference type="Pfam" id="PF01757">
    <property type="entry name" value="Acyl_transf_3"/>
    <property type="match status" value="1"/>
</dbReference>
<dbReference type="InterPro" id="IPR002656">
    <property type="entry name" value="Acyl_transf_3_dom"/>
</dbReference>
<dbReference type="InterPro" id="IPR050879">
    <property type="entry name" value="Acyltransferase_3"/>
</dbReference>
<sequence length="319" mass="35950">MLHNWYSNSKRDFAYTLSAALGIIILDYKLAWKDALFTLQKSGFRYDINGLRAWAVLSVVLFHFLVPGFSGGFAGVDVFFVISGWLMTDIIVSGLHQQRFRLGTFYLSRAKRIFPALIVLVLVLLGAGWFVLPTPDYQELGSQSGYALSFISNIDFARADSYFDSNAHEKWLLHTWSLGAEWQFYMAFPLFLMLVAKLTGGRLPWIFAALVGLVVSSFLYSVWLSARAPTDAFYLLPTRAWEMAAGGVVFMLSKMQKKPKVPHWLYGLGWLFMLGTFALVNSETQWPGPWAVFAVLGTMLILLRSGKKTHLFVTLLPNG</sequence>
<accession>A0A432X7U6</accession>
<dbReference type="GO" id="GO:0016020">
    <property type="term" value="C:membrane"/>
    <property type="evidence" value="ECO:0007669"/>
    <property type="project" value="TreeGrafter"/>
</dbReference>
<dbReference type="GO" id="GO:0016747">
    <property type="term" value="F:acyltransferase activity, transferring groups other than amino-acyl groups"/>
    <property type="evidence" value="ECO:0007669"/>
    <property type="project" value="InterPro"/>
</dbReference>
<evidence type="ECO:0000256" key="1">
    <source>
        <dbReference type="SAM" id="Phobius"/>
    </source>
</evidence>
<protein>
    <recommendedName>
        <fullName evidence="2">Acyltransferase 3 domain-containing protein</fullName>
    </recommendedName>
</protein>